<name>A0A0D2T3L6_GOSRA</name>
<dbReference type="CDD" id="cd03784">
    <property type="entry name" value="GT1_Gtf-like"/>
    <property type="match status" value="1"/>
</dbReference>
<dbReference type="Pfam" id="PF00201">
    <property type="entry name" value="UDPGT"/>
    <property type="match status" value="1"/>
</dbReference>
<gene>
    <name evidence="5" type="ORF">B456_008G197800</name>
</gene>
<evidence type="ECO:0000259" key="4">
    <source>
        <dbReference type="Pfam" id="PF26168"/>
    </source>
</evidence>
<comment type="similarity">
    <text evidence="1">Belongs to the UDP-glycosyltransferase family.</text>
</comment>
<dbReference type="SUPFAM" id="SSF53756">
    <property type="entry name" value="UDP-Glycosyltransferase/glycogen phosphorylase"/>
    <property type="match status" value="1"/>
</dbReference>
<dbReference type="KEGG" id="gra:105764701"/>
<dbReference type="OMA" id="AKIMASM"/>
<reference evidence="5 6" key="1">
    <citation type="journal article" date="2012" name="Nature">
        <title>Repeated polyploidization of Gossypium genomes and the evolution of spinnable cotton fibres.</title>
        <authorList>
            <person name="Paterson A.H."/>
            <person name="Wendel J.F."/>
            <person name="Gundlach H."/>
            <person name="Guo H."/>
            <person name="Jenkins J."/>
            <person name="Jin D."/>
            <person name="Llewellyn D."/>
            <person name="Showmaker K.C."/>
            <person name="Shu S."/>
            <person name="Udall J."/>
            <person name="Yoo M.J."/>
            <person name="Byers R."/>
            <person name="Chen W."/>
            <person name="Doron-Faigenboim A."/>
            <person name="Duke M.V."/>
            <person name="Gong L."/>
            <person name="Grimwood J."/>
            <person name="Grover C."/>
            <person name="Grupp K."/>
            <person name="Hu G."/>
            <person name="Lee T.H."/>
            <person name="Li J."/>
            <person name="Lin L."/>
            <person name="Liu T."/>
            <person name="Marler B.S."/>
            <person name="Page J.T."/>
            <person name="Roberts A.W."/>
            <person name="Romanel E."/>
            <person name="Sanders W.S."/>
            <person name="Szadkowski E."/>
            <person name="Tan X."/>
            <person name="Tang H."/>
            <person name="Xu C."/>
            <person name="Wang J."/>
            <person name="Wang Z."/>
            <person name="Zhang D."/>
            <person name="Zhang L."/>
            <person name="Ashrafi H."/>
            <person name="Bedon F."/>
            <person name="Bowers J.E."/>
            <person name="Brubaker C.L."/>
            <person name="Chee P.W."/>
            <person name="Das S."/>
            <person name="Gingle A.R."/>
            <person name="Haigler C.H."/>
            <person name="Harker D."/>
            <person name="Hoffmann L.V."/>
            <person name="Hovav R."/>
            <person name="Jones D.C."/>
            <person name="Lemke C."/>
            <person name="Mansoor S."/>
            <person name="ur Rahman M."/>
            <person name="Rainville L.N."/>
            <person name="Rambani A."/>
            <person name="Reddy U.K."/>
            <person name="Rong J.K."/>
            <person name="Saranga Y."/>
            <person name="Scheffler B.E."/>
            <person name="Scheffler J.A."/>
            <person name="Stelly D.M."/>
            <person name="Triplett B.A."/>
            <person name="Van Deynze A."/>
            <person name="Vaslin M.F."/>
            <person name="Waghmare V.N."/>
            <person name="Walford S.A."/>
            <person name="Wright R.J."/>
            <person name="Zaki E.A."/>
            <person name="Zhang T."/>
            <person name="Dennis E.S."/>
            <person name="Mayer K.F."/>
            <person name="Peterson D.G."/>
            <person name="Rokhsar D.S."/>
            <person name="Wang X."/>
            <person name="Schmutz J."/>
        </authorList>
    </citation>
    <scope>NUCLEOTIDE SEQUENCE [LARGE SCALE GENOMIC DNA]</scope>
</reference>
<dbReference type="EMBL" id="CM001747">
    <property type="protein sequence ID" value="KJB51019.1"/>
    <property type="molecule type" value="Genomic_DNA"/>
</dbReference>
<feature type="domain" description="Glycosyltransferase N-terminal" evidence="4">
    <location>
        <begin position="9"/>
        <end position="51"/>
    </location>
</feature>
<keyword evidence="3" id="KW-0808">Transferase</keyword>
<dbReference type="GO" id="GO:0080043">
    <property type="term" value="F:quercetin 3-O-glucosyltransferase activity"/>
    <property type="evidence" value="ECO:0007669"/>
    <property type="project" value="TreeGrafter"/>
</dbReference>
<protein>
    <recommendedName>
        <fullName evidence="4">Glycosyltransferase N-terminal domain-containing protein</fullName>
    </recommendedName>
</protein>
<dbReference type="Gramene" id="KJB51019">
    <property type="protein sequence ID" value="KJB51019"/>
    <property type="gene ID" value="B456_008G197800"/>
</dbReference>
<dbReference type="Gene3D" id="3.40.50.2000">
    <property type="entry name" value="Glycogen Phosphorylase B"/>
    <property type="match status" value="2"/>
</dbReference>
<dbReference type="eggNOG" id="KOG1192">
    <property type="taxonomic scope" value="Eukaryota"/>
</dbReference>
<keyword evidence="2" id="KW-0328">Glycosyltransferase</keyword>
<evidence type="ECO:0000313" key="5">
    <source>
        <dbReference type="EMBL" id="KJB51019.1"/>
    </source>
</evidence>
<organism evidence="5 6">
    <name type="scientific">Gossypium raimondii</name>
    <name type="common">Peruvian cotton</name>
    <name type="synonym">Gossypium klotzschianum subsp. raimondii</name>
    <dbReference type="NCBI Taxonomy" id="29730"/>
    <lineage>
        <taxon>Eukaryota</taxon>
        <taxon>Viridiplantae</taxon>
        <taxon>Streptophyta</taxon>
        <taxon>Embryophyta</taxon>
        <taxon>Tracheophyta</taxon>
        <taxon>Spermatophyta</taxon>
        <taxon>Magnoliopsida</taxon>
        <taxon>eudicotyledons</taxon>
        <taxon>Gunneridae</taxon>
        <taxon>Pentapetalae</taxon>
        <taxon>rosids</taxon>
        <taxon>malvids</taxon>
        <taxon>Malvales</taxon>
        <taxon>Malvaceae</taxon>
        <taxon>Malvoideae</taxon>
        <taxon>Gossypium</taxon>
    </lineage>
</organism>
<dbReference type="Pfam" id="PF26168">
    <property type="entry name" value="Glyco_transf_N"/>
    <property type="match status" value="1"/>
</dbReference>
<dbReference type="FunFam" id="3.40.50.2000:FF:000108">
    <property type="entry name" value="UDP-glycosyltransferase 83A1"/>
    <property type="match status" value="1"/>
</dbReference>
<dbReference type="PANTHER" id="PTHR11926">
    <property type="entry name" value="GLUCOSYL/GLUCURONOSYL TRANSFERASES"/>
    <property type="match status" value="1"/>
</dbReference>
<dbReference type="OrthoDB" id="5835829at2759"/>
<dbReference type="PANTHER" id="PTHR11926:SF1412">
    <property type="entry name" value="UDP-GLYCOSYLTRANSFERASE 83A1-LIKE"/>
    <property type="match status" value="1"/>
</dbReference>
<evidence type="ECO:0000313" key="6">
    <source>
        <dbReference type="Proteomes" id="UP000032304"/>
    </source>
</evidence>
<keyword evidence="6" id="KW-1185">Reference proteome</keyword>
<dbReference type="FunFam" id="3.40.50.2000:FF:000061">
    <property type="entry name" value="UDP-glycosyltransferase 83A1"/>
    <property type="match status" value="1"/>
</dbReference>
<dbReference type="InterPro" id="IPR002213">
    <property type="entry name" value="UDP_glucos_trans"/>
</dbReference>
<sequence length="458" mass="50651">MKRQPHALVIPYPAQGHVAPLMKLALQIASHGVKVTFANTESTHAKIKASLPENVEEAHLISFVSLPDGMEPDDDRTDWVKLNDSIHRTMPGYLEDFILKVNGSNANQKFTCVVADTSVGWALELAKKAGLQAVAVWPAGGPCLALALHIPQLLEAGIIDTDGTVLKDEAISVSKDVPAWTSTEIGWGFPDPVFQQLFFGFYTIFPQYYKFHDWFLCNSIYELDSAALQLVPNVLPIGPLLASNHLATFAGNLWPQDSTCLQWLDNQASGSVIYVAFGSSTTVDSQQLHELALGLELTGQPFLWVIRSDLMNDGSLAKLPEGFINRVSNRAKFVEWAPQEEVLAHPSVACFMSHCGWNSTMEGLTMGVPFLCWPYLADQFCNRNYICDVWRIGLGLRKDEHGVITRNEISSKIKTLLSSQDIKANAMHVKEVARKSLHESGGSSCRNFNNFIQHIKST</sequence>
<evidence type="ECO:0000256" key="2">
    <source>
        <dbReference type="ARBA" id="ARBA00022676"/>
    </source>
</evidence>
<evidence type="ECO:0000256" key="1">
    <source>
        <dbReference type="ARBA" id="ARBA00009995"/>
    </source>
</evidence>
<accession>A0A0D2T3L6</accession>
<proteinExistence type="inferred from homology"/>
<dbReference type="InterPro" id="IPR058980">
    <property type="entry name" value="Glyco_transf_N"/>
</dbReference>
<dbReference type="AlphaFoldDB" id="A0A0D2T3L6"/>
<dbReference type="GO" id="GO:0080044">
    <property type="term" value="F:quercetin 7-O-glucosyltransferase activity"/>
    <property type="evidence" value="ECO:0007669"/>
    <property type="project" value="TreeGrafter"/>
</dbReference>
<dbReference type="Proteomes" id="UP000032304">
    <property type="component" value="Chromosome 8"/>
</dbReference>
<evidence type="ECO:0000256" key="3">
    <source>
        <dbReference type="ARBA" id="ARBA00022679"/>
    </source>
</evidence>